<proteinExistence type="predicted"/>
<name>A0A0B7C5J7_9EUPU</name>
<evidence type="ECO:0000313" key="1">
    <source>
        <dbReference type="EMBL" id="CEK99906.1"/>
    </source>
</evidence>
<reference evidence="1" key="1">
    <citation type="submission" date="2014-12" db="EMBL/GenBank/DDBJ databases">
        <title>Insight into the proteome of Arion vulgaris.</title>
        <authorList>
            <person name="Aradska J."/>
            <person name="Bulat T."/>
            <person name="Smidak R."/>
            <person name="Sarate P."/>
            <person name="Gangsoo J."/>
            <person name="Sialana F."/>
            <person name="Bilban M."/>
            <person name="Lubec G."/>
        </authorList>
    </citation>
    <scope>NUCLEOTIDE SEQUENCE</scope>
    <source>
        <tissue evidence="1">Skin</tissue>
    </source>
</reference>
<protein>
    <submittedName>
        <fullName evidence="1">Uncharacterized protein</fullName>
    </submittedName>
</protein>
<dbReference type="EMBL" id="HACG01053035">
    <property type="protein sequence ID" value="CEK99906.1"/>
    <property type="molecule type" value="Transcribed_RNA"/>
</dbReference>
<organism evidence="1">
    <name type="scientific">Arion vulgaris</name>
    <dbReference type="NCBI Taxonomy" id="1028688"/>
    <lineage>
        <taxon>Eukaryota</taxon>
        <taxon>Metazoa</taxon>
        <taxon>Spiralia</taxon>
        <taxon>Lophotrochozoa</taxon>
        <taxon>Mollusca</taxon>
        <taxon>Gastropoda</taxon>
        <taxon>Heterobranchia</taxon>
        <taxon>Euthyneura</taxon>
        <taxon>Panpulmonata</taxon>
        <taxon>Eupulmonata</taxon>
        <taxon>Stylommatophora</taxon>
        <taxon>Helicina</taxon>
        <taxon>Arionoidea</taxon>
        <taxon>Arionidae</taxon>
        <taxon>Arion</taxon>
    </lineage>
</organism>
<gene>
    <name evidence="1" type="primary">ORF222414</name>
</gene>
<accession>A0A0B7C5J7</accession>
<dbReference type="AlphaFoldDB" id="A0A0B7C5J7"/>
<feature type="non-terminal residue" evidence="1">
    <location>
        <position position="1"/>
    </location>
</feature>
<sequence length="67" mass="7856">KGRERERGQVDVYLRNLMASATAVKLFMPRQKKMLGLMWIEPGSSVWDPFRHTLYCLIIKPTYLTTL</sequence>